<dbReference type="Pfam" id="PF18906">
    <property type="entry name" value="Phage_tube_2"/>
    <property type="match status" value="1"/>
</dbReference>
<dbReference type="AlphaFoldDB" id="A0A839AI55"/>
<dbReference type="EMBL" id="JACFXV010000069">
    <property type="protein sequence ID" value="MBA5779530.1"/>
    <property type="molecule type" value="Genomic_DNA"/>
</dbReference>
<organism evidence="2 3">
    <name type="scientific">Stappia albiluteola</name>
    <dbReference type="NCBI Taxonomy" id="2758565"/>
    <lineage>
        <taxon>Bacteria</taxon>
        <taxon>Pseudomonadati</taxon>
        <taxon>Pseudomonadota</taxon>
        <taxon>Alphaproteobacteria</taxon>
        <taxon>Hyphomicrobiales</taxon>
        <taxon>Stappiaceae</taxon>
        <taxon>Stappia</taxon>
    </lineage>
</organism>
<name>A0A839AI55_9HYPH</name>
<proteinExistence type="predicted"/>
<evidence type="ECO:0000256" key="1">
    <source>
        <dbReference type="SAM" id="MobiDB-lite"/>
    </source>
</evidence>
<evidence type="ECO:0008006" key="4">
    <source>
        <dbReference type="Google" id="ProtNLM"/>
    </source>
</evidence>
<dbReference type="RefSeq" id="WP_182168355.1">
    <property type="nucleotide sequence ID" value="NZ_JACFXV010000069.1"/>
</dbReference>
<gene>
    <name evidence="2" type="ORF">H2509_20560</name>
</gene>
<evidence type="ECO:0000313" key="3">
    <source>
        <dbReference type="Proteomes" id="UP000541109"/>
    </source>
</evidence>
<protein>
    <recommendedName>
        <fullName evidence="4">Phage tail protein</fullName>
    </recommendedName>
</protein>
<sequence>MGTAPTPRGKTANLLLGTQADFATPAGGNYVRTFFYSESLGEAEPFEDDPLLGTPRANNRDRTRPAPGLASLSGDITIPIDINHFPIWLEMLFGAGVSAGAGPYTHTFTSGSEVLPYTTVEIEKRAGASFFQSIGCLASSLSFDTARAGGFRQATVSLVGRNQVRLGASGGGMPASVLDRAPVAAAVGLLRIDGVLAANFLGGSFSYQNNPEPDEAINGSKYLSGYNLDGDAVASGTGRVRYVNEAYYDIMQAGDPVAMELEYANSANEKIVFSMPAVRFEKQAFAPISGPGGLQADFNWTAEQTDSEPMLTVTVTNAIEAYA</sequence>
<evidence type="ECO:0000313" key="2">
    <source>
        <dbReference type="EMBL" id="MBA5779530.1"/>
    </source>
</evidence>
<reference evidence="2 3" key="1">
    <citation type="submission" date="2020-07" db="EMBL/GenBank/DDBJ databases">
        <title>Stappia sp., F7233, whole genome shotgun sequencing project.</title>
        <authorList>
            <person name="Jiang S."/>
            <person name="Liu Z.W."/>
            <person name="Du Z.J."/>
        </authorList>
    </citation>
    <scope>NUCLEOTIDE SEQUENCE [LARGE SCALE GENOMIC DNA]</scope>
    <source>
        <strain evidence="2 3">F7233</strain>
    </source>
</reference>
<accession>A0A839AI55</accession>
<dbReference type="Proteomes" id="UP000541109">
    <property type="component" value="Unassembled WGS sequence"/>
</dbReference>
<comment type="caution">
    <text evidence="2">The sequence shown here is derived from an EMBL/GenBank/DDBJ whole genome shotgun (WGS) entry which is preliminary data.</text>
</comment>
<dbReference type="InterPro" id="IPR044000">
    <property type="entry name" value="Phage_tube_2"/>
</dbReference>
<keyword evidence="3" id="KW-1185">Reference proteome</keyword>
<feature type="region of interest" description="Disordered" evidence="1">
    <location>
        <begin position="46"/>
        <end position="68"/>
    </location>
</feature>